<keyword evidence="3" id="KW-1185">Reference proteome</keyword>
<evidence type="ECO:0000256" key="1">
    <source>
        <dbReference type="SAM" id="MobiDB-lite"/>
    </source>
</evidence>
<dbReference type="EMBL" id="MH791402">
    <property type="protein sequence ID" value="QAX98673.1"/>
    <property type="molecule type" value="Genomic_DNA"/>
</dbReference>
<name>A0A411BAR2_9CAUD</name>
<organism evidence="2 3">
    <name type="scientific">Salmonella phage Segz_1</name>
    <dbReference type="NCBI Taxonomy" id="2419756"/>
    <lineage>
        <taxon>Viruses</taxon>
        <taxon>Duplodnaviria</taxon>
        <taxon>Heunggongvirae</taxon>
        <taxon>Uroviricota</taxon>
        <taxon>Caudoviricetes</taxon>
        <taxon>Segzyvirus</taxon>
        <taxon>Segzyvirus segz1</taxon>
    </lineage>
</organism>
<proteinExistence type="predicted"/>
<feature type="region of interest" description="Disordered" evidence="1">
    <location>
        <begin position="50"/>
        <end position="74"/>
    </location>
</feature>
<evidence type="ECO:0000313" key="3">
    <source>
        <dbReference type="Proteomes" id="UP000289360"/>
    </source>
</evidence>
<protein>
    <submittedName>
        <fullName evidence="2">Uncharacterized protein</fullName>
    </submittedName>
</protein>
<accession>A0A411BAR2</accession>
<sequence>MAKYEVIARGIFVKEKGKMRELQIGEVIETPPEHWMSKLRVMPELPKTFEVATPAKEEDDDKPKRRRRTSDEDE</sequence>
<gene>
    <name evidence="2" type="ORF">Segz_23</name>
</gene>
<evidence type="ECO:0000313" key="2">
    <source>
        <dbReference type="EMBL" id="QAX98673.1"/>
    </source>
</evidence>
<dbReference type="Proteomes" id="UP000289360">
    <property type="component" value="Segment"/>
</dbReference>
<reference evidence="2 3" key="1">
    <citation type="submission" date="2018-08" db="EMBL/GenBank/DDBJ databases">
        <title>Segz_1, Complete genome sequences of 3 novel enterobacteria, Pakpunavirus like phages.</title>
        <authorList>
            <person name="Yuan S."/>
            <person name="Ma Y."/>
            <person name="Liu Q."/>
        </authorList>
    </citation>
    <scope>NUCLEOTIDE SEQUENCE [LARGE SCALE GENOMIC DNA]</scope>
</reference>